<dbReference type="EMBL" id="LWQS01000086">
    <property type="protein sequence ID" value="OAN41440.1"/>
    <property type="molecule type" value="Genomic_DNA"/>
</dbReference>
<feature type="transmembrane region" description="Helical" evidence="2">
    <location>
        <begin position="46"/>
        <end position="69"/>
    </location>
</feature>
<keyword evidence="2" id="KW-0472">Membrane</keyword>
<dbReference type="Proteomes" id="UP000078287">
    <property type="component" value="Unassembled WGS sequence"/>
</dbReference>
<gene>
    <name evidence="4" type="ORF">A6A03_18930</name>
</gene>
<comment type="caution">
    <text evidence="4">The sequence shown here is derived from an EMBL/GenBank/DDBJ whole genome shotgun (WGS) entry which is preliminary data.</text>
</comment>
<dbReference type="PANTHER" id="PTHR42709">
    <property type="entry name" value="ALKALINE PHOSPHATASE LIKE PROTEIN"/>
    <property type="match status" value="1"/>
</dbReference>
<evidence type="ECO:0000313" key="5">
    <source>
        <dbReference type="Proteomes" id="UP000078287"/>
    </source>
</evidence>
<feature type="domain" description="VTT" evidence="3">
    <location>
        <begin position="65"/>
        <end position="180"/>
    </location>
</feature>
<protein>
    <recommendedName>
        <fullName evidence="3">VTT domain-containing protein</fullName>
    </recommendedName>
</protein>
<feature type="transmembrane region" description="Helical" evidence="2">
    <location>
        <begin position="81"/>
        <end position="101"/>
    </location>
</feature>
<dbReference type="OrthoDB" id="157088at2"/>
<reference evidence="4 5" key="1">
    <citation type="submission" date="2016-04" db="EMBL/GenBank/DDBJ databases">
        <title>Chloroflexus islandicus sp. nov., a thermophilic filamentous anoxygenic phototrophic bacterium from geyser Strokkur (Iceland).</title>
        <authorList>
            <person name="Gaisin V.A."/>
            <person name="Kalashnikov A.M."/>
            <person name="Sukhacheva M.V."/>
            <person name="Grouzdev D.S."/>
            <person name="Ivanov T.M."/>
            <person name="Kuznetsov B."/>
            <person name="Gorlenko V.M."/>
        </authorList>
    </citation>
    <scope>NUCLEOTIDE SEQUENCE [LARGE SCALE GENOMIC DNA]</scope>
    <source>
        <strain evidence="5">isl-2</strain>
    </source>
</reference>
<sequence>MSVETQPPLWRVWLWPAVVGIAIAVANVLVFILLPPDLVERLGALGYLGAFLSAGIANASIVVPVPYYPLLIRLGQAFNPYGVAVAAAAGSVLGELVAFYAGRSGRKAMERTAFYDWVHRQMQHRWRAPVVLFVLSAPPNPFFDIAGIIAGAVGVPVWVFATTVFLARIVRMGLVVLLGYTLFGGW</sequence>
<dbReference type="RefSeq" id="WP_066790588.1">
    <property type="nucleotide sequence ID" value="NZ_LWQS01000086.1"/>
</dbReference>
<keyword evidence="5" id="KW-1185">Reference proteome</keyword>
<organism evidence="4 5">
    <name type="scientific">Chloroflexus islandicus</name>
    <dbReference type="NCBI Taxonomy" id="1707952"/>
    <lineage>
        <taxon>Bacteria</taxon>
        <taxon>Bacillati</taxon>
        <taxon>Chloroflexota</taxon>
        <taxon>Chloroflexia</taxon>
        <taxon>Chloroflexales</taxon>
        <taxon>Chloroflexineae</taxon>
        <taxon>Chloroflexaceae</taxon>
        <taxon>Chloroflexus</taxon>
    </lineage>
</organism>
<evidence type="ECO:0000256" key="2">
    <source>
        <dbReference type="SAM" id="Phobius"/>
    </source>
</evidence>
<dbReference type="STRING" id="1707952.A6A03_18930"/>
<keyword evidence="2" id="KW-1133">Transmembrane helix</keyword>
<evidence type="ECO:0000259" key="3">
    <source>
        <dbReference type="Pfam" id="PF09335"/>
    </source>
</evidence>
<keyword evidence="2" id="KW-0812">Transmembrane</keyword>
<evidence type="ECO:0000313" key="4">
    <source>
        <dbReference type="EMBL" id="OAN41440.1"/>
    </source>
</evidence>
<accession>A0A178M2J0</accession>
<feature type="transmembrane region" description="Helical" evidence="2">
    <location>
        <begin position="12"/>
        <end position="34"/>
    </location>
</feature>
<dbReference type="Pfam" id="PF09335">
    <property type="entry name" value="VTT_dom"/>
    <property type="match status" value="1"/>
</dbReference>
<dbReference type="InterPro" id="IPR051311">
    <property type="entry name" value="DedA_domain"/>
</dbReference>
<name>A0A178M2J0_9CHLR</name>
<comment type="similarity">
    <text evidence="1">Belongs to the DedA family.</text>
</comment>
<evidence type="ECO:0000256" key="1">
    <source>
        <dbReference type="ARBA" id="ARBA00010792"/>
    </source>
</evidence>
<dbReference type="InterPro" id="IPR032816">
    <property type="entry name" value="VTT_dom"/>
</dbReference>
<proteinExistence type="inferred from homology"/>
<dbReference type="AlphaFoldDB" id="A0A178M2J0"/>